<dbReference type="NCBIfam" id="TIGR01551">
    <property type="entry name" value="major_capsid_P2"/>
    <property type="match status" value="1"/>
</dbReference>
<reference evidence="1 2" key="1">
    <citation type="submission" date="2018-03" db="EMBL/GenBank/DDBJ databases">
        <title>Whole genome sequencing of Histamine producing bacteria.</title>
        <authorList>
            <person name="Butler K."/>
        </authorList>
    </citation>
    <scope>NUCLEOTIDE SEQUENCE [LARGE SCALE GENOMIC DNA]</scope>
    <source>
        <strain evidence="1 2">DSM 19138</strain>
    </source>
</reference>
<name>A0A2T3NHE1_9GAMM</name>
<dbReference type="RefSeq" id="WP_107297653.1">
    <property type="nucleotide sequence ID" value="NZ_PYMB01000002.1"/>
</dbReference>
<sequence>MLNSTALNYLNQYAQQLAKAYNVSSVDNLFSITGPKETQLRKAILESVAFLKRITMKDVDQIIGQAVEVGALGLHTGRVKDGRFHKKANIDGTTYALVETDSNCSITWDTLSVWANSGNAGEFMKLLNESTNEAFALDILRIGFNGTSVAEDTDPAQNPNGEDVNKGWQQIIKDQAPDQIVDVDVYLDYEGKGDYKTLDAMGSDLINNKLPPQYRNNPNLVILVGADLVAEESARIYDEAGTPSEKKAAEHLPFSIAGRPAVVPPFFPGKRMSVTMLPNLHVYTQKGTRHRKAEHVQDRKAYENKYLRWEGYAIGNMKAYASFDETKVHIGAKPVA</sequence>
<dbReference type="Proteomes" id="UP000241346">
    <property type="component" value="Unassembled WGS sequence"/>
</dbReference>
<accession>A0A2T3NHE1</accession>
<dbReference type="InterPro" id="IPR006441">
    <property type="entry name" value="Phage_P2_GpN"/>
</dbReference>
<comment type="caution">
    <text evidence="1">The sequence shown here is derived from an EMBL/GenBank/DDBJ whole genome shotgun (WGS) entry which is preliminary data.</text>
</comment>
<evidence type="ECO:0000313" key="2">
    <source>
        <dbReference type="Proteomes" id="UP000241346"/>
    </source>
</evidence>
<dbReference type="OrthoDB" id="5464529at2"/>
<dbReference type="EMBL" id="PYMB01000002">
    <property type="protein sequence ID" value="PSW14409.1"/>
    <property type="molecule type" value="Genomic_DNA"/>
</dbReference>
<dbReference type="Pfam" id="PF05125">
    <property type="entry name" value="Phage_cap_P2"/>
    <property type="match status" value="1"/>
</dbReference>
<dbReference type="AlphaFoldDB" id="A0A2T3NHE1"/>
<protein>
    <submittedName>
        <fullName evidence="1">Phage major capsid protein, P2 family</fullName>
    </submittedName>
</protein>
<gene>
    <name evidence="1" type="ORF">C9J01_08205</name>
</gene>
<organism evidence="1 2">
    <name type="scientific">Photobacterium rosenbergii</name>
    <dbReference type="NCBI Taxonomy" id="294936"/>
    <lineage>
        <taxon>Bacteria</taxon>
        <taxon>Pseudomonadati</taxon>
        <taxon>Pseudomonadota</taxon>
        <taxon>Gammaproteobacteria</taxon>
        <taxon>Vibrionales</taxon>
        <taxon>Vibrionaceae</taxon>
        <taxon>Photobacterium</taxon>
    </lineage>
</organism>
<proteinExistence type="predicted"/>
<evidence type="ECO:0000313" key="1">
    <source>
        <dbReference type="EMBL" id="PSW14409.1"/>
    </source>
</evidence>